<dbReference type="GO" id="GO:0000793">
    <property type="term" value="C:condensed chromosome"/>
    <property type="evidence" value="ECO:0007669"/>
    <property type="project" value="TreeGrafter"/>
</dbReference>
<dbReference type="GO" id="GO:0036297">
    <property type="term" value="P:interstrand cross-link repair"/>
    <property type="evidence" value="ECO:0007669"/>
    <property type="project" value="TreeGrafter"/>
</dbReference>
<protein>
    <submittedName>
        <fullName evidence="8 9">Fanconi anemia group D2 protein isoform X1</fullName>
    </submittedName>
</protein>
<dbReference type="KEGG" id="ccin:107266608"/>
<reference evidence="8 9" key="1">
    <citation type="submission" date="2025-04" db="UniProtKB">
        <authorList>
            <consortium name="RefSeq"/>
        </authorList>
    </citation>
    <scope>IDENTIFICATION</scope>
</reference>
<dbReference type="GeneID" id="107266608"/>
<evidence type="ECO:0000313" key="7">
    <source>
        <dbReference type="Proteomes" id="UP000694920"/>
    </source>
</evidence>
<evidence type="ECO:0000256" key="3">
    <source>
        <dbReference type="ARBA" id="ARBA00022843"/>
    </source>
</evidence>
<dbReference type="RefSeq" id="XP_015592734.1">
    <property type="nucleotide sequence ID" value="XM_015737248.2"/>
</dbReference>
<dbReference type="PANTHER" id="PTHR32086:SF0">
    <property type="entry name" value="FANCONI ANEMIA GROUP D2 PROTEIN"/>
    <property type="match status" value="1"/>
</dbReference>
<dbReference type="PANTHER" id="PTHR32086">
    <property type="entry name" value="FANCONI ANEMIA GROUP D2 PROTEIN"/>
    <property type="match status" value="1"/>
</dbReference>
<dbReference type="Proteomes" id="UP000694920">
    <property type="component" value="Unplaced"/>
</dbReference>
<feature type="compositionally biased region" description="Polar residues" evidence="6">
    <location>
        <begin position="59"/>
        <end position="77"/>
    </location>
</feature>
<keyword evidence="2" id="KW-1017">Isopeptide bond</keyword>
<dbReference type="GO" id="GO:0031573">
    <property type="term" value="P:mitotic intra-S DNA damage checkpoint signaling"/>
    <property type="evidence" value="ECO:0007669"/>
    <property type="project" value="TreeGrafter"/>
</dbReference>
<evidence type="ECO:0000313" key="8">
    <source>
        <dbReference type="RefSeq" id="XP_015592733.1"/>
    </source>
</evidence>
<dbReference type="GO" id="GO:0005634">
    <property type="term" value="C:nucleus"/>
    <property type="evidence" value="ECO:0007669"/>
    <property type="project" value="UniProtKB-SubCell"/>
</dbReference>
<comment type="similarity">
    <text evidence="5">Belongs to the Fanconi anemia protein FANCD2 family.</text>
</comment>
<dbReference type="GO" id="GO:1990918">
    <property type="term" value="P:double-strand break repair involved in meiotic recombination"/>
    <property type="evidence" value="ECO:0007669"/>
    <property type="project" value="TreeGrafter"/>
</dbReference>
<sequence length="1410" mass="160909">MDKRNLRLRNSLLFPSDSQRSNSPVSTRQTSRLSMRSEKSTGSSMQKSLSMKRKKPQLESPNASSDENAETSSTCSLSPKRKNTRSTLPQAKLRSLSETDPNLVDPTAISTPYNEHSTQDTIRKSQSKANANKLFNENSNLISETPVRVTRSSQARFQLSVSPESQLDNELIRFFNSSGITLSQNDNPHVLNDDAPTIRQKMETLFSTQTFKVKTILSQWQKYIENEDNLQKSLNNTKIISEQDAFGDLNKTSLVRILLQVPLLQTKMINFLLERLTEAILVADSPDDVPWCGLMLQQFRFIEEILDVDNLTSKLEELLESCPTWFQRELILFLPDIIIDSQHYAIAEVLIKSLESNPELTNSILECISNLTLGKQYMEDLRDKVLNTLKSQLHMDMLPAVTKFVLTDCTTVESYKKTLLALRVLEMQPLAGEKLTDCYTNQVLIMNVLRTNILISKKMTQAAIQILKSGNSKPMPFDIMLMLLIFPTNTVKKKDIETVLRQHIRVGLYKASLLNIFYNDFKEVARELQSIAMKLASILLTMEDRVYVDFATEWFRLMFASQADAVYKQREIIEKIILLTGNSGHVSKNAFAVLCKMSENDEDSKYLQTHCNHLSILLEKMDNLSLEEVVMLNDLLHGLCTSSNTTADNLRDDLFILLRKQLSNTKPLMKCKGVLSAVMAIKHLAGNVETTGQATEIFKQVEIAVKNCPKSTALFYDKLAEVIAASQNMDRDILNYFTSHFENLFIEIYMIDKTNYNGDLVPKYDLNESNDDAQSCVIKISEGKYGGTILTLFRLLRTCYMIAYNGDLKHINMLLGCGILLPNNLDSPEPEVIDLVIHCINWFREVINAFVKDPDPLMQKQVLQRLDDLINLQGELHTLITLCGTHYQPPPCYFHYFPAPEFERLKKGTRSKGKKASMDKSSCLADWQSWQMGSSLCLKNPAYFRRLEAKVAHILDVRMNVYASQGSSRNISVAQVCFVVQELLDMFKGDVKESFIRDLVDLLPKITANLKRIVSELRETDTDQNREALQLLLQLLTSMFNWRGFHTAVYNSLLRDSLRTIASLMNESNSMLRSCRELVAEAFKYFESLSDVATRISIAVALINVCSSLMQHSETMLNQHKKKLAKMAFGFLSLQWSADNSQERISNSDLKLLLEIWISDDLQPLKTVMLVMEWLPDETKQLKKSQDNLDRLPTITRSNFQLMYKQLFHGLVKGVKSSLDSNNQDERKQIEIWLKTVKILEKMVDICNSLSIQANLPIILHYTTVVLNFFVKKGMSILEHYLKYQMNDVIQIVKSMQKATKYLHKVCADAKQNKIVTLNKLIPDYSSAQREFLHRVQCMMALNKIDEAFWTGDIVNLNLKNTEISSQCTSADDITVPTTETSVNDTNNDTSSELFWSDNEQDREDEAEDD</sequence>
<feature type="compositionally biased region" description="Polar residues" evidence="6">
    <location>
        <begin position="16"/>
        <end position="49"/>
    </location>
</feature>
<evidence type="ECO:0000256" key="2">
    <source>
        <dbReference type="ARBA" id="ARBA00022499"/>
    </source>
</evidence>
<dbReference type="InterPro" id="IPR029448">
    <property type="entry name" value="FANCD2"/>
</dbReference>
<organism evidence="7 9">
    <name type="scientific">Cephus cinctus</name>
    <name type="common">Wheat stem sawfly</name>
    <dbReference type="NCBI Taxonomy" id="211228"/>
    <lineage>
        <taxon>Eukaryota</taxon>
        <taxon>Metazoa</taxon>
        <taxon>Ecdysozoa</taxon>
        <taxon>Arthropoda</taxon>
        <taxon>Hexapoda</taxon>
        <taxon>Insecta</taxon>
        <taxon>Pterygota</taxon>
        <taxon>Neoptera</taxon>
        <taxon>Endopterygota</taxon>
        <taxon>Hymenoptera</taxon>
        <taxon>Cephoidea</taxon>
        <taxon>Cephidae</taxon>
        <taxon>Cephus</taxon>
    </lineage>
</organism>
<dbReference type="GO" id="GO:0070182">
    <property type="term" value="F:DNA polymerase binding"/>
    <property type="evidence" value="ECO:0007669"/>
    <property type="project" value="TreeGrafter"/>
</dbReference>
<comment type="subcellular location">
    <subcellularLocation>
        <location evidence="1">Nucleus</location>
    </subcellularLocation>
</comment>
<accession>A0AAJ7BSB4</accession>
<evidence type="ECO:0000256" key="4">
    <source>
        <dbReference type="ARBA" id="ARBA00023242"/>
    </source>
</evidence>
<gene>
    <name evidence="8 9" type="primary">LOC107266608</name>
</gene>
<dbReference type="CTD" id="2177"/>
<keyword evidence="7" id="KW-1185">Reference proteome</keyword>
<keyword evidence="4" id="KW-0539">Nucleus</keyword>
<evidence type="ECO:0000256" key="5">
    <source>
        <dbReference type="ARBA" id="ARBA00093456"/>
    </source>
</evidence>
<dbReference type="InterPro" id="IPR016024">
    <property type="entry name" value="ARM-type_fold"/>
</dbReference>
<keyword evidence="3" id="KW-0832">Ubl conjugation</keyword>
<name>A0AAJ7BSB4_CEPCN</name>
<proteinExistence type="inferred from homology"/>
<evidence type="ECO:0000256" key="1">
    <source>
        <dbReference type="ARBA" id="ARBA00004123"/>
    </source>
</evidence>
<evidence type="ECO:0000256" key="6">
    <source>
        <dbReference type="SAM" id="MobiDB-lite"/>
    </source>
</evidence>
<dbReference type="GO" id="GO:0007129">
    <property type="term" value="P:homologous chromosome pairing at meiosis"/>
    <property type="evidence" value="ECO:0007669"/>
    <property type="project" value="TreeGrafter"/>
</dbReference>
<dbReference type="Pfam" id="PF14631">
    <property type="entry name" value="FancD2"/>
    <property type="match status" value="3"/>
</dbReference>
<dbReference type="SUPFAM" id="SSF48371">
    <property type="entry name" value="ARM repeat"/>
    <property type="match status" value="1"/>
</dbReference>
<feature type="compositionally biased region" description="Acidic residues" evidence="6">
    <location>
        <begin position="1399"/>
        <end position="1410"/>
    </location>
</feature>
<feature type="region of interest" description="Disordered" evidence="6">
    <location>
        <begin position="1373"/>
        <end position="1410"/>
    </location>
</feature>
<feature type="compositionally biased region" description="Polar residues" evidence="6">
    <location>
        <begin position="1373"/>
        <end position="1394"/>
    </location>
</feature>
<dbReference type="RefSeq" id="XP_015592733.1">
    <property type="nucleotide sequence ID" value="XM_015737247.2"/>
</dbReference>
<evidence type="ECO:0000313" key="9">
    <source>
        <dbReference type="RefSeq" id="XP_015592734.1"/>
    </source>
</evidence>
<feature type="region of interest" description="Disordered" evidence="6">
    <location>
        <begin position="1"/>
        <end position="121"/>
    </location>
</feature>